<accession>A0A0N9I6A1</accession>
<keyword evidence="5 7" id="KW-1133">Transmembrane helix</keyword>
<dbReference type="Gene3D" id="1.20.1250.20">
    <property type="entry name" value="MFS general substrate transporter like domains"/>
    <property type="match status" value="1"/>
</dbReference>
<proteinExistence type="predicted"/>
<dbReference type="AlphaFoldDB" id="A0A0N9I6A1"/>
<comment type="subcellular location">
    <subcellularLocation>
        <location evidence="1">Cell membrane</location>
        <topology evidence="1">Multi-pass membrane protein</topology>
    </subcellularLocation>
</comment>
<evidence type="ECO:0000256" key="7">
    <source>
        <dbReference type="SAM" id="Phobius"/>
    </source>
</evidence>
<dbReference type="PANTHER" id="PTHR42718">
    <property type="entry name" value="MAJOR FACILITATOR SUPERFAMILY MULTIDRUG TRANSPORTER MFSC"/>
    <property type="match status" value="1"/>
</dbReference>
<dbReference type="PROSITE" id="PS50850">
    <property type="entry name" value="MFS"/>
    <property type="match status" value="1"/>
</dbReference>
<feature type="domain" description="Major facilitator superfamily (MFS) profile" evidence="8">
    <location>
        <begin position="7"/>
        <end position="443"/>
    </location>
</feature>
<dbReference type="Proteomes" id="UP000063699">
    <property type="component" value="Chromosome"/>
</dbReference>
<dbReference type="Gene3D" id="1.20.1720.10">
    <property type="entry name" value="Multidrug resistance protein D"/>
    <property type="match status" value="1"/>
</dbReference>
<dbReference type="CDD" id="cd17321">
    <property type="entry name" value="MFS_MMR_MDR_like"/>
    <property type="match status" value="1"/>
</dbReference>
<dbReference type="SUPFAM" id="SSF103473">
    <property type="entry name" value="MFS general substrate transporter"/>
    <property type="match status" value="1"/>
</dbReference>
<organism evidence="9 10">
    <name type="scientific">Kibdelosporangium phytohabitans</name>
    <dbReference type="NCBI Taxonomy" id="860235"/>
    <lineage>
        <taxon>Bacteria</taxon>
        <taxon>Bacillati</taxon>
        <taxon>Actinomycetota</taxon>
        <taxon>Actinomycetes</taxon>
        <taxon>Pseudonocardiales</taxon>
        <taxon>Pseudonocardiaceae</taxon>
        <taxon>Kibdelosporangium</taxon>
    </lineage>
</organism>
<evidence type="ECO:0000256" key="1">
    <source>
        <dbReference type="ARBA" id="ARBA00004651"/>
    </source>
</evidence>
<keyword evidence="4 7" id="KW-0812">Transmembrane</keyword>
<feature type="transmembrane region" description="Helical" evidence="7">
    <location>
        <begin position="73"/>
        <end position="99"/>
    </location>
</feature>
<evidence type="ECO:0000256" key="5">
    <source>
        <dbReference type="ARBA" id="ARBA00022989"/>
    </source>
</evidence>
<keyword evidence="6 7" id="KW-0472">Membrane</keyword>
<keyword evidence="2" id="KW-0813">Transport</keyword>
<evidence type="ECO:0000313" key="9">
    <source>
        <dbReference type="EMBL" id="ALG10419.1"/>
    </source>
</evidence>
<dbReference type="STRING" id="860235.AOZ06_29150"/>
<dbReference type="GO" id="GO:0022857">
    <property type="term" value="F:transmembrane transporter activity"/>
    <property type="evidence" value="ECO:0007669"/>
    <property type="project" value="InterPro"/>
</dbReference>
<feature type="transmembrane region" description="Helical" evidence="7">
    <location>
        <begin position="135"/>
        <end position="158"/>
    </location>
</feature>
<dbReference type="GO" id="GO:0005886">
    <property type="term" value="C:plasma membrane"/>
    <property type="evidence" value="ECO:0007669"/>
    <property type="project" value="UniProtKB-SubCell"/>
</dbReference>
<feature type="transmembrane region" description="Helical" evidence="7">
    <location>
        <begin position="105"/>
        <end position="123"/>
    </location>
</feature>
<keyword evidence="3" id="KW-1003">Cell membrane</keyword>
<feature type="transmembrane region" description="Helical" evidence="7">
    <location>
        <begin position="291"/>
        <end position="314"/>
    </location>
</feature>
<dbReference type="PANTHER" id="PTHR42718:SF46">
    <property type="entry name" value="BLR6921 PROTEIN"/>
    <property type="match status" value="1"/>
</dbReference>
<feature type="transmembrane region" description="Helical" evidence="7">
    <location>
        <begin position="326"/>
        <end position="344"/>
    </location>
</feature>
<evidence type="ECO:0000259" key="8">
    <source>
        <dbReference type="PROSITE" id="PS50850"/>
    </source>
</evidence>
<gene>
    <name evidence="9" type="ORF">AOZ06_29150</name>
</gene>
<evidence type="ECO:0000256" key="6">
    <source>
        <dbReference type="ARBA" id="ARBA00023136"/>
    </source>
</evidence>
<evidence type="ECO:0000256" key="2">
    <source>
        <dbReference type="ARBA" id="ARBA00022448"/>
    </source>
</evidence>
<evidence type="ECO:0000256" key="4">
    <source>
        <dbReference type="ARBA" id="ARBA00022692"/>
    </source>
</evidence>
<dbReference type="InterPro" id="IPR020846">
    <property type="entry name" value="MFS_dom"/>
</dbReference>
<reference evidence="9 10" key="1">
    <citation type="submission" date="2015-07" db="EMBL/GenBank/DDBJ databases">
        <title>Genome sequencing of Kibdelosporangium phytohabitans.</title>
        <authorList>
            <person name="Qin S."/>
            <person name="Xing K."/>
        </authorList>
    </citation>
    <scope>NUCLEOTIDE SEQUENCE [LARGE SCALE GENOMIC DNA]</scope>
    <source>
        <strain evidence="9 10">KLBMP1111</strain>
    </source>
</reference>
<evidence type="ECO:0000256" key="3">
    <source>
        <dbReference type="ARBA" id="ARBA00022475"/>
    </source>
</evidence>
<feature type="transmembrane region" description="Helical" evidence="7">
    <location>
        <begin position="260"/>
        <end position="285"/>
    </location>
</feature>
<evidence type="ECO:0000313" key="10">
    <source>
        <dbReference type="Proteomes" id="UP000063699"/>
    </source>
</evidence>
<keyword evidence="10" id="KW-1185">Reference proteome</keyword>
<feature type="transmembrane region" description="Helical" evidence="7">
    <location>
        <begin position="37"/>
        <end position="61"/>
    </location>
</feature>
<dbReference type="EMBL" id="CP012752">
    <property type="protein sequence ID" value="ALG10419.1"/>
    <property type="molecule type" value="Genomic_DNA"/>
</dbReference>
<sequence>MSRLPAAVAALCAVQLIDVMGVTVIVSALPDMLATLGGSPALAGLVVPVYAVGFASLLLVSARLGDRVGHRRLLLGGLVVFAVGSLPAALAPGVSALIAARGVQGIAAAVTVPNALVLLTGLTRTDASRERALGTWNACGGLAGALGLVLGGIVTTTLGWRTIFWANLAIAFLLALALARLLPDRPTATPAGAPLPVFSAVLQVLAIAALVGAANIAEHSPPVSLPVLALAVVTTAVLVWRERRTRQPLVPAELWPQRGFLAGVAGSFGVTATTSAFVIITTLYLQNTQEFTAAAAGLMILPFSTAVVVAATTTGRLIGRVSAPRVLLGGLILVTASIMVVVVWPTMTTVVLACVASGAGNGAAAVAAYARATATVVEYQGAAAGLLNTAAQMGTAIVVALAVAVASLGSGPFDHRAGWLTSAGAGVVVIGTVVTLTLWVPGRHGHARNYPD</sequence>
<protein>
    <recommendedName>
        <fullName evidence="8">Major facilitator superfamily (MFS) profile domain-containing protein</fullName>
    </recommendedName>
</protein>
<dbReference type="Pfam" id="PF07690">
    <property type="entry name" value="MFS_1"/>
    <property type="match status" value="1"/>
</dbReference>
<feature type="transmembrane region" description="Helical" evidence="7">
    <location>
        <begin position="417"/>
        <end position="440"/>
    </location>
</feature>
<name>A0A0N9I6A1_9PSEU</name>
<feature type="transmembrane region" description="Helical" evidence="7">
    <location>
        <begin position="382"/>
        <end position="405"/>
    </location>
</feature>
<dbReference type="InterPro" id="IPR036259">
    <property type="entry name" value="MFS_trans_sf"/>
</dbReference>
<feature type="transmembrane region" description="Helical" evidence="7">
    <location>
        <begin position="223"/>
        <end position="240"/>
    </location>
</feature>
<feature type="transmembrane region" description="Helical" evidence="7">
    <location>
        <begin position="350"/>
        <end position="370"/>
    </location>
</feature>
<dbReference type="RefSeq" id="WP_054292322.1">
    <property type="nucleotide sequence ID" value="NZ_CP012752.1"/>
</dbReference>
<feature type="transmembrane region" description="Helical" evidence="7">
    <location>
        <begin position="195"/>
        <end position="217"/>
    </location>
</feature>
<dbReference type="InterPro" id="IPR011701">
    <property type="entry name" value="MFS"/>
</dbReference>
<dbReference type="KEGG" id="kphy:AOZ06_29150"/>
<feature type="transmembrane region" description="Helical" evidence="7">
    <location>
        <begin position="164"/>
        <end position="183"/>
    </location>
</feature>